<dbReference type="GO" id="GO:0043531">
    <property type="term" value="F:ADP binding"/>
    <property type="evidence" value="ECO:0007669"/>
    <property type="project" value="InterPro"/>
</dbReference>
<evidence type="ECO:0000256" key="5">
    <source>
        <dbReference type="ARBA" id="ARBA00022729"/>
    </source>
</evidence>
<dbReference type="PRINTS" id="PR00364">
    <property type="entry name" value="DISEASERSIST"/>
</dbReference>
<dbReference type="Proteomes" id="UP000604825">
    <property type="component" value="Unassembled WGS sequence"/>
</dbReference>
<dbReference type="Gene3D" id="3.80.10.10">
    <property type="entry name" value="Ribonuclease Inhibitor"/>
    <property type="match status" value="3"/>
</dbReference>
<dbReference type="InterPro" id="IPR038005">
    <property type="entry name" value="RX-like_CC"/>
</dbReference>
<sequence length="1199" mass="133756">MAKVMANAATSVLGSVIGKLAAMLTKKYKLAKKVESGICFLRDELSTMDAVLRMLAEKDDDQIDPRAKDWRSKVRELSYDIEDCIDRFMLNHSHRGSKASFVRKKMQKLKRLFKDEEIAEEIRELKSLVSEQSERGKRYYDINQCLLASSSQPVLLDPRVPALFQETRDLVGIDAPREEIISLLRCEDKEHKVVSIYGIGGQGKTTLAMEVYHKITEAAFDSRAFVSVSQTPDMKKLLRDILSQISKSHFDQSQMLETVEQLIRTVKECLKDKSESAWDLVRSALPVNDNGSRIITTTRSKAVANKCCTGIAAQMYEAKPLSDEDSQRLFFTRLFFSGDDCHPDLRKVSDDILKKCCGLPLAIISIASLLANRSKTVEVWVNVLRSIAAAVDKDSPIEKMKIILLLSYFDLPHHLKSCLLYLSVFPEDYSIDCHQLILLWVAEGLIPGQDTESMEQLGRSYLNELINRSLVEPTKVGVDGTTVKQCRVHDVILEFIVSKAVEDNFVTIWNGNDSSDTIRRLSIQKDVSARAEEIAKTIKNAAHIRSISIFGPNLVLVNKHANSQVLRVLNIEGVVGECPLGHVKSLGQLKYLRIHNYASVGKLPQDIEKLQHLETLDVRWQCLENLPASIIQLQKLVRLHVHRSVRLPDGIRNLQALEELSWIDLGIQSVKFIQGLSDLTNMRVLEIDWPYFTEFRDMEGHKKACISLLSKLFTRLRELHVWGCDADATRPFMSSCVPTSPPLRKLVLNTRDLNCMGPQISSLVNLTHLRIFVRGEAGKEGINILASLPMLLSLKVGLFNDKDGDSGIVYPRNAINPQGFQRLLKFHFRCYWCDAALEFEPGAMPSPRLKHVDVDVDCSAAVADEVEALENDIRDAAGVHPNSPMLQRQCAASPPGRLRRLQLLDVVTIANLTRLQALDLRFNQFSGPIPAELQGLRDLDSMSLQMNYLSGFIPNDLFNSTPFLTELNLGNNSLSGVIPDCIGSLPKLEIIVLEFNNLTGPAWLGKLTNLRFINVGWNGLTGPIPAQPSNLTGLNVMEIAFCNLTGILPVELGRLGQLSELYLSCNQLTGTVPAFLGNLSQIVSLYLDGNQLSGSVRAAIGNLNLLTTLNIGGNRLQGDLRFLYVISNCRMLSDFEIYSNYFTGSIRGYVSNLSSQLQIFLANDNKLTGQIPAAISNLTGLIVLDLWSNQFLSAIPGPH</sequence>
<evidence type="ECO:0000256" key="2">
    <source>
        <dbReference type="ARBA" id="ARBA00008894"/>
    </source>
</evidence>
<keyword evidence="12" id="KW-0325">Glycoprotein</keyword>
<dbReference type="CDD" id="cd14798">
    <property type="entry name" value="RX-CC_like"/>
    <property type="match status" value="1"/>
</dbReference>
<keyword evidence="6" id="KW-0677">Repeat</keyword>
<evidence type="ECO:0000256" key="3">
    <source>
        <dbReference type="ARBA" id="ARBA00022614"/>
    </source>
</evidence>
<dbReference type="GO" id="GO:0016020">
    <property type="term" value="C:membrane"/>
    <property type="evidence" value="ECO:0007669"/>
    <property type="project" value="UniProtKB-SubCell"/>
</dbReference>
<keyword evidence="8" id="KW-0611">Plant defense</keyword>
<dbReference type="Gene3D" id="1.20.5.4130">
    <property type="match status" value="1"/>
</dbReference>
<evidence type="ECO:0000259" key="13">
    <source>
        <dbReference type="Pfam" id="PF00931"/>
    </source>
</evidence>
<keyword evidence="4" id="KW-0812">Transmembrane</keyword>
<dbReference type="Pfam" id="PF23559">
    <property type="entry name" value="WHD_DRP"/>
    <property type="match status" value="1"/>
</dbReference>
<name>A0A811QNF9_9POAL</name>
<dbReference type="Gene3D" id="1.10.8.430">
    <property type="entry name" value="Helical domain of apoptotic protease-activating factors"/>
    <property type="match status" value="1"/>
</dbReference>
<dbReference type="Gene3D" id="3.40.50.300">
    <property type="entry name" value="P-loop containing nucleotide triphosphate hydrolases"/>
    <property type="match status" value="1"/>
</dbReference>
<keyword evidence="9" id="KW-1133">Transmembrane helix</keyword>
<dbReference type="FunFam" id="1.10.10.10:FF:000322">
    <property type="entry name" value="Probable disease resistance protein At1g63360"/>
    <property type="match status" value="1"/>
</dbReference>
<dbReference type="GO" id="GO:0002758">
    <property type="term" value="P:innate immune response-activating signaling pathway"/>
    <property type="evidence" value="ECO:0007669"/>
    <property type="project" value="UniProtKB-ARBA"/>
</dbReference>
<dbReference type="InterPro" id="IPR001611">
    <property type="entry name" value="Leu-rich_rpt"/>
</dbReference>
<dbReference type="SUPFAM" id="SSF52540">
    <property type="entry name" value="P-loop containing nucleoside triphosphate hydrolases"/>
    <property type="match status" value="1"/>
</dbReference>
<keyword evidence="7" id="KW-0547">Nucleotide-binding</keyword>
<accession>A0A811QNF9</accession>
<evidence type="ECO:0000256" key="10">
    <source>
        <dbReference type="ARBA" id="ARBA00023054"/>
    </source>
</evidence>
<keyword evidence="5" id="KW-0732">Signal</keyword>
<dbReference type="Pfam" id="PF00931">
    <property type="entry name" value="NB-ARC"/>
    <property type="match status" value="1"/>
</dbReference>
<keyword evidence="18" id="KW-1185">Reference proteome</keyword>
<dbReference type="EMBL" id="CAJGYO010000010">
    <property type="protein sequence ID" value="CAD6257529.1"/>
    <property type="molecule type" value="Genomic_DNA"/>
</dbReference>
<dbReference type="FunFam" id="3.80.10.10:FF:000041">
    <property type="entry name" value="LRR receptor-like serine/threonine-protein kinase ERECTA"/>
    <property type="match status" value="2"/>
</dbReference>
<dbReference type="InterPro" id="IPR036388">
    <property type="entry name" value="WH-like_DNA-bd_sf"/>
</dbReference>
<evidence type="ECO:0000256" key="4">
    <source>
        <dbReference type="ARBA" id="ARBA00022692"/>
    </source>
</evidence>
<dbReference type="GO" id="GO:0009626">
    <property type="term" value="P:plant-type hypersensitive response"/>
    <property type="evidence" value="ECO:0007669"/>
    <property type="project" value="UniProtKB-ARBA"/>
</dbReference>
<evidence type="ECO:0000256" key="6">
    <source>
        <dbReference type="ARBA" id="ARBA00022737"/>
    </source>
</evidence>
<dbReference type="SUPFAM" id="SSF52058">
    <property type="entry name" value="L domain-like"/>
    <property type="match status" value="2"/>
</dbReference>
<dbReference type="InterPro" id="IPR032675">
    <property type="entry name" value="LRR_dom_sf"/>
</dbReference>
<reference evidence="17" key="1">
    <citation type="submission" date="2020-10" db="EMBL/GenBank/DDBJ databases">
        <authorList>
            <person name="Han B."/>
            <person name="Lu T."/>
            <person name="Zhao Q."/>
            <person name="Huang X."/>
            <person name="Zhao Y."/>
        </authorList>
    </citation>
    <scope>NUCLEOTIDE SEQUENCE</scope>
</reference>
<dbReference type="GO" id="GO:0042742">
    <property type="term" value="P:defense response to bacterium"/>
    <property type="evidence" value="ECO:0007669"/>
    <property type="project" value="UniProtKB-ARBA"/>
</dbReference>
<keyword evidence="3" id="KW-0433">Leucine-rich repeat</keyword>
<evidence type="ECO:0000259" key="15">
    <source>
        <dbReference type="Pfam" id="PF23559"/>
    </source>
</evidence>
<proteinExistence type="inferred from homology"/>
<dbReference type="OrthoDB" id="650266at2759"/>
<dbReference type="InterPro" id="IPR027417">
    <property type="entry name" value="P-loop_NTPase"/>
</dbReference>
<comment type="similarity">
    <text evidence="2">Belongs to the disease resistance NB-LRR family.</text>
</comment>
<dbReference type="Pfam" id="PF13855">
    <property type="entry name" value="LRR_8"/>
    <property type="match status" value="2"/>
</dbReference>
<evidence type="ECO:0000259" key="16">
    <source>
        <dbReference type="Pfam" id="PF23598"/>
    </source>
</evidence>
<gene>
    <name evidence="17" type="ORF">NCGR_LOCUS41014</name>
</gene>
<evidence type="ECO:0000256" key="1">
    <source>
        <dbReference type="ARBA" id="ARBA00004479"/>
    </source>
</evidence>
<dbReference type="InterPro" id="IPR041118">
    <property type="entry name" value="Rx_N"/>
</dbReference>
<dbReference type="Pfam" id="PF00560">
    <property type="entry name" value="LRR_1"/>
    <property type="match status" value="1"/>
</dbReference>
<evidence type="ECO:0000256" key="9">
    <source>
        <dbReference type="ARBA" id="ARBA00022989"/>
    </source>
</evidence>
<comment type="subcellular location">
    <subcellularLocation>
        <location evidence="1">Membrane</location>
        <topology evidence="1">Single-pass type I membrane protein</topology>
    </subcellularLocation>
</comment>
<comment type="caution">
    <text evidence="17">The sequence shown here is derived from an EMBL/GenBank/DDBJ whole genome shotgun (WGS) entry which is preliminary data.</text>
</comment>
<dbReference type="InterPro" id="IPR055414">
    <property type="entry name" value="LRR_R13L4/SHOC2-like"/>
</dbReference>
<dbReference type="Gene3D" id="1.10.10.10">
    <property type="entry name" value="Winged helix-like DNA-binding domain superfamily/Winged helix DNA-binding domain"/>
    <property type="match status" value="1"/>
</dbReference>
<keyword evidence="10" id="KW-0175">Coiled coil</keyword>
<evidence type="ECO:0000256" key="11">
    <source>
        <dbReference type="ARBA" id="ARBA00023136"/>
    </source>
</evidence>
<protein>
    <submittedName>
        <fullName evidence="17">Uncharacterized protein</fullName>
    </submittedName>
</protein>
<evidence type="ECO:0000256" key="12">
    <source>
        <dbReference type="ARBA" id="ARBA00023180"/>
    </source>
</evidence>
<dbReference type="InterPro" id="IPR042197">
    <property type="entry name" value="Apaf_helical"/>
</dbReference>
<evidence type="ECO:0000313" key="18">
    <source>
        <dbReference type="Proteomes" id="UP000604825"/>
    </source>
</evidence>
<dbReference type="Pfam" id="PF18052">
    <property type="entry name" value="Rx_N"/>
    <property type="match status" value="1"/>
</dbReference>
<feature type="domain" description="Disease resistance protein winged helix" evidence="15">
    <location>
        <begin position="424"/>
        <end position="496"/>
    </location>
</feature>
<evidence type="ECO:0000256" key="7">
    <source>
        <dbReference type="ARBA" id="ARBA00022741"/>
    </source>
</evidence>
<feature type="domain" description="Disease resistance R13L4/SHOC-2-like LRR" evidence="16">
    <location>
        <begin position="543"/>
        <end position="846"/>
    </location>
</feature>
<evidence type="ECO:0000256" key="8">
    <source>
        <dbReference type="ARBA" id="ARBA00022821"/>
    </source>
</evidence>
<dbReference type="Pfam" id="PF23598">
    <property type="entry name" value="LRR_14"/>
    <property type="match status" value="1"/>
</dbReference>
<dbReference type="InterPro" id="IPR058922">
    <property type="entry name" value="WHD_DRP"/>
</dbReference>
<dbReference type="InterPro" id="IPR046956">
    <property type="entry name" value="RLP23-like"/>
</dbReference>
<evidence type="ECO:0000259" key="14">
    <source>
        <dbReference type="Pfam" id="PF18052"/>
    </source>
</evidence>
<dbReference type="AlphaFoldDB" id="A0A811QNF9"/>
<organism evidence="17 18">
    <name type="scientific">Miscanthus lutarioriparius</name>
    <dbReference type="NCBI Taxonomy" id="422564"/>
    <lineage>
        <taxon>Eukaryota</taxon>
        <taxon>Viridiplantae</taxon>
        <taxon>Streptophyta</taxon>
        <taxon>Embryophyta</taxon>
        <taxon>Tracheophyta</taxon>
        <taxon>Spermatophyta</taxon>
        <taxon>Magnoliopsida</taxon>
        <taxon>Liliopsida</taxon>
        <taxon>Poales</taxon>
        <taxon>Poaceae</taxon>
        <taxon>PACMAD clade</taxon>
        <taxon>Panicoideae</taxon>
        <taxon>Andropogonodae</taxon>
        <taxon>Andropogoneae</taxon>
        <taxon>Saccharinae</taxon>
        <taxon>Miscanthus</taxon>
    </lineage>
</organism>
<keyword evidence="11" id="KW-0472">Membrane</keyword>
<evidence type="ECO:0000313" key="17">
    <source>
        <dbReference type="EMBL" id="CAD6257529.1"/>
    </source>
</evidence>
<dbReference type="PANTHER" id="PTHR48063">
    <property type="entry name" value="LRR RECEPTOR-LIKE KINASE"/>
    <property type="match status" value="1"/>
</dbReference>
<dbReference type="InterPro" id="IPR002182">
    <property type="entry name" value="NB-ARC"/>
</dbReference>
<feature type="domain" description="Disease resistance N-terminal" evidence="14">
    <location>
        <begin position="12"/>
        <end position="102"/>
    </location>
</feature>
<feature type="domain" description="NB-ARC" evidence="13">
    <location>
        <begin position="178"/>
        <end position="331"/>
    </location>
</feature>